<evidence type="ECO:0000256" key="1">
    <source>
        <dbReference type="SAM" id="Coils"/>
    </source>
</evidence>
<accession>A0AAV7VTW4</accession>
<name>A0AAV7VTW4_PLEWA</name>
<protein>
    <submittedName>
        <fullName evidence="2">Uncharacterized protein</fullName>
    </submittedName>
</protein>
<evidence type="ECO:0000313" key="3">
    <source>
        <dbReference type="Proteomes" id="UP001066276"/>
    </source>
</evidence>
<dbReference type="AlphaFoldDB" id="A0AAV7VTW4"/>
<dbReference type="InterPro" id="IPR004244">
    <property type="entry name" value="Transposase_22"/>
</dbReference>
<keyword evidence="1" id="KW-0175">Coiled coil</keyword>
<dbReference type="PANTHER" id="PTHR11505">
    <property type="entry name" value="L1 TRANSPOSABLE ELEMENT-RELATED"/>
    <property type="match status" value="1"/>
</dbReference>
<dbReference type="Gene3D" id="3.30.70.1820">
    <property type="entry name" value="L1 transposable element, RRM domain"/>
    <property type="match status" value="1"/>
</dbReference>
<feature type="coiled-coil region" evidence="1">
    <location>
        <begin position="43"/>
        <end position="77"/>
    </location>
</feature>
<comment type="caution">
    <text evidence="2">The sequence shown here is derived from an EMBL/GenBank/DDBJ whole genome shotgun (WGS) entry which is preliminary data.</text>
</comment>
<keyword evidence="3" id="KW-1185">Reference proteome</keyword>
<evidence type="ECO:0000313" key="2">
    <source>
        <dbReference type="EMBL" id="KAJ1204115.1"/>
    </source>
</evidence>
<organism evidence="2 3">
    <name type="scientific">Pleurodeles waltl</name>
    <name type="common">Iberian ribbed newt</name>
    <dbReference type="NCBI Taxonomy" id="8319"/>
    <lineage>
        <taxon>Eukaryota</taxon>
        <taxon>Metazoa</taxon>
        <taxon>Chordata</taxon>
        <taxon>Craniata</taxon>
        <taxon>Vertebrata</taxon>
        <taxon>Euteleostomi</taxon>
        <taxon>Amphibia</taxon>
        <taxon>Batrachia</taxon>
        <taxon>Caudata</taxon>
        <taxon>Salamandroidea</taxon>
        <taxon>Salamandridae</taxon>
        <taxon>Pleurodelinae</taxon>
        <taxon>Pleurodeles</taxon>
    </lineage>
</organism>
<dbReference type="EMBL" id="JANPWB010000003">
    <property type="protein sequence ID" value="KAJ1204115.1"/>
    <property type="molecule type" value="Genomic_DNA"/>
</dbReference>
<dbReference type="Proteomes" id="UP001066276">
    <property type="component" value="Chromosome 2_1"/>
</dbReference>
<gene>
    <name evidence="2" type="ORF">NDU88_007896</name>
</gene>
<sequence>MEQDPPCEPSLSEVMAAIHDLKGYLEPRLNAVAVDVGLLRADLQKVSEKISTAETDIAHLQSTSKALEEQVQFLMAEHGRMAARLEDQVEWARRNNIRVIRVPEGAEGRSVKLFVETLITDDLHPKRLSSFFTVERAHRGPPKDHHCTHL</sequence>
<proteinExistence type="predicted"/>
<reference evidence="2" key="1">
    <citation type="journal article" date="2022" name="bioRxiv">
        <title>Sequencing and chromosome-scale assembly of the giantPleurodeles waltlgenome.</title>
        <authorList>
            <person name="Brown T."/>
            <person name="Elewa A."/>
            <person name="Iarovenko S."/>
            <person name="Subramanian E."/>
            <person name="Araus A.J."/>
            <person name="Petzold A."/>
            <person name="Susuki M."/>
            <person name="Suzuki K.-i.T."/>
            <person name="Hayashi T."/>
            <person name="Toyoda A."/>
            <person name="Oliveira C."/>
            <person name="Osipova E."/>
            <person name="Leigh N.D."/>
            <person name="Simon A."/>
            <person name="Yun M.H."/>
        </authorList>
    </citation>
    <scope>NUCLEOTIDE SEQUENCE</scope>
    <source>
        <strain evidence="2">20211129_DDA</strain>
        <tissue evidence="2">Liver</tissue>
    </source>
</reference>